<evidence type="ECO:0000313" key="9">
    <source>
        <dbReference type="Proteomes" id="UP001262410"/>
    </source>
</evidence>
<evidence type="ECO:0000256" key="1">
    <source>
        <dbReference type="ARBA" id="ARBA00011975"/>
    </source>
</evidence>
<protein>
    <recommendedName>
        <fullName evidence="1">DNA (cytosine-5-)-methyltransferase</fullName>
        <ecNumber evidence="1">2.1.1.37</ecNumber>
    </recommendedName>
</protein>
<evidence type="ECO:0000256" key="6">
    <source>
        <dbReference type="ARBA" id="ARBA00047422"/>
    </source>
</evidence>
<keyword evidence="3 7" id="KW-0808">Transferase</keyword>
<dbReference type="PANTHER" id="PTHR10629:SF52">
    <property type="entry name" value="DNA (CYTOSINE-5)-METHYLTRANSFERASE 1"/>
    <property type="match status" value="1"/>
</dbReference>
<evidence type="ECO:0000256" key="3">
    <source>
        <dbReference type="ARBA" id="ARBA00022679"/>
    </source>
</evidence>
<dbReference type="GO" id="GO:0003886">
    <property type="term" value="F:DNA (cytosine-5-)-methyltransferase activity"/>
    <property type="evidence" value="ECO:0007669"/>
    <property type="project" value="UniProtKB-EC"/>
</dbReference>
<dbReference type="Gene3D" id="3.90.120.10">
    <property type="entry name" value="DNA Methylase, subunit A, domain 2"/>
    <property type="match status" value="1"/>
</dbReference>
<dbReference type="InterPro" id="IPR050390">
    <property type="entry name" value="C5-Methyltransferase"/>
</dbReference>
<dbReference type="Gene3D" id="3.40.50.150">
    <property type="entry name" value="Vaccinia Virus protein VP39"/>
    <property type="match status" value="1"/>
</dbReference>
<feature type="active site" evidence="7">
    <location>
        <position position="100"/>
    </location>
</feature>
<dbReference type="InterPro" id="IPR001525">
    <property type="entry name" value="C5_MeTfrase"/>
</dbReference>
<evidence type="ECO:0000256" key="4">
    <source>
        <dbReference type="ARBA" id="ARBA00022691"/>
    </source>
</evidence>
<comment type="similarity">
    <text evidence="7">Belongs to the class I-like SAM-binding methyltransferase superfamily. C5-methyltransferase family.</text>
</comment>
<dbReference type="Pfam" id="PF00145">
    <property type="entry name" value="DNA_methylase"/>
    <property type="match status" value="1"/>
</dbReference>
<sequence>MTLESESVESWTVADFFSCGGGTSAGFSRRPDFRIIGAVDLELAKPSGGKGASDCNETYAANHGISPLNRDMMTLEPEEFAKSSGTRPGDLNVMISCAPCTHLSRANPSNHLIDKIENTLIDRSGEFAIWLKPEIFFMENARELIMGNYKHHHAKLVQSLENVAYDVKSDIHFLHRFGLPQVRERALVVASRIGKAKTLEDLWEGWTIRPEAVTVRVALARLAEWKAEHPSDPDGDVFPGMTPEVAKRIAATPKDGGGWIDVARNTKTRKLLTKDCLRRWKEGNFGSHPDVYGRMAWDKPAPTIKRECAHVGNGRYTHPTEDRLMTVREMATLQGFPFDYKFPAKSVANRYRHIGDAVPPVIAYQMSALAKWIKTGVRPEPVDWVMPNTCLRVEDIVRVN</sequence>
<dbReference type="InterPro" id="IPR029063">
    <property type="entry name" value="SAM-dependent_MTases_sf"/>
</dbReference>
<keyword evidence="5" id="KW-0680">Restriction system</keyword>
<accession>A0ABU1K168</accession>
<comment type="caution">
    <text evidence="8">The sequence shown here is derived from an EMBL/GenBank/DDBJ whole genome shotgun (WGS) entry which is preliminary data.</text>
</comment>
<evidence type="ECO:0000256" key="2">
    <source>
        <dbReference type="ARBA" id="ARBA00022603"/>
    </source>
</evidence>
<dbReference type="GO" id="GO:0032259">
    <property type="term" value="P:methylation"/>
    <property type="evidence" value="ECO:0007669"/>
    <property type="project" value="UniProtKB-KW"/>
</dbReference>
<dbReference type="EC" id="2.1.1.37" evidence="1"/>
<keyword evidence="2 7" id="KW-0489">Methyltransferase</keyword>
<keyword evidence="4 7" id="KW-0949">S-adenosyl-L-methionine</keyword>
<dbReference type="PANTHER" id="PTHR10629">
    <property type="entry name" value="CYTOSINE-SPECIFIC METHYLTRANSFERASE"/>
    <property type="match status" value="1"/>
</dbReference>
<evidence type="ECO:0000313" key="8">
    <source>
        <dbReference type="EMBL" id="MDR6294611.1"/>
    </source>
</evidence>
<reference evidence="8 9" key="1">
    <citation type="submission" date="2023-07" db="EMBL/GenBank/DDBJ databases">
        <title>Sorghum-associated microbial communities from plants grown in Nebraska, USA.</title>
        <authorList>
            <person name="Schachtman D."/>
        </authorList>
    </citation>
    <scope>NUCLEOTIDE SEQUENCE [LARGE SCALE GENOMIC DNA]</scope>
    <source>
        <strain evidence="8 9">584</strain>
    </source>
</reference>
<dbReference type="SUPFAM" id="SSF53335">
    <property type="entry name" value="S-adenosyl-L-methionine-dependent methyltransferases"/>
    <property type="match status" value="1"/>
</dbReference>
<dbReference type="PRINTS" id="PR00105">
    <property type="entry name" value="C5METTRFRASE"/>
</dbReference>
<dbReference type="RefSeq" id="WP_309802213.1">
    <property type="nucleotide sequence ID" value="NZ_JAVDPW010000022.1"/>
</dbReference>
<keyword evidence="9" id="KW-1185">Reference proteome</keyword>
<name>A0ABU1K168_9PROT</name>
<dbReference type="Proteomes" id="UP001262410">
    <property type="component" value="Unassembled WGS sequence"/>
</dbReference>
<evidence type="ECO:0000256" key="7">
    <source>
        <dbReference type="PROSITE-ProRule" id="PRU01016"/>
    </source>
</evidence>
<dbReference type="EMBL" id="JAVDPW010000022">
    <property type="protein sequence ID" value="MDR6294611.1"/>
    <property type="molecule type" value="Genomic_DNA"/>
</dbReference>
<proteinExistence type="inferred from homology"/>
<dbReference type="PROSITE" id="PS51679">
    <property type="entry name" value="SAM_MT_C5"/>
    <property type="match status" value="1"/>
</dbReference>
<organism evidence="8 9">
    <name type="scientific">Inquilinus ginsengisoli</name>
    <dbReference type="NCBI Taxonomy" id="363840"/>
    <lineage>
        <taxon>Bacteria</taxon>
        <taxon>Pseudomonadati</taxon>
        <taxon>Pseudomonadota</taxon>
        <taxon>Alphaproteobacteria</taxon>
        <taxon>Rhodospirillales</taxon>
        <taxon>Rhodospirillaceae</taxon>
        <taxon>Inquilinus</taxon>
    </lineage>
</organism>
<evidence type="ECO:0000256" key="5">
    <source>
        <dbReference type="ARBA" id="ARBA00022747"/>
    </source>
</evidence>
<gene>
    <name evidence="8" type="ORF">E9232_007166</name>
</gene>
<comment type="catalytic activity">
    <reaction evidence="6">
        <text>a 2'-deoxycytidine in DNA + S-adenosyl-L-methionine = a 5-methyl-2'-deoxycytidine in DNA + S-adenosyl-L-homocysteine + H(+)</text>
        <dbReference type="Rhea" id="RHEA:13681"/>
        <dbReference type="Rhea" id="RHEA-COMP:11369"/>
        <dbReference type="Rhea" id="RHEA-COMP:11370"/>
        <dbReference type="ChEBI" id="CHEBI:15378"/>
        <dbReference type="ChEBI" id="CHEBI:57856"/>
        <dbReference type="ChEBI" id="CHEBI:59789"/>
        <dbReference type="ChEBI" id="CHEBI:85452"/>
        <dbReference type="ChEBI" id="CHEBI:85454"/>
        <dbReference type="EC" id="2.1.1.37"/>
    </reaction>
</comment>